<evidence type="ECO:0000313" key="3">
    <source>
        <dbReference type="Proteomes" id="UP000198929"/>
    </source>
</evidence>
<dbReference type="AlphaFoldDB" id="A0A1H9SNF1"/>
<dbReference type="STRING" id="1121357.SAMN05661109_01171"/>
<reference evidence="3" key="1">
    <citation type="submission" date="2016-10" db="EMBL/GenBank/DDBJ databases">
        <authorList>
            <person name="Varghese N."/>
            <person name="Submissions S."/>
        </authorList>
    </citation>
    <scope>NUCLEOTIDE SEQUENCE [LARGE SCALE GENOMIC DNA]</scope>
    <source>
        <strain evidence="3">DSM 20524</strain>
    </source>
</reference>
<feature type="transmembrane region" description="Helical" evidence="1">
    <location>
        <begin position="58"/>
        <end position="77"/>
    </location>
</feature>
<keyword evidence="1" id="KW-0472">Membrane</keyword>
<dbReference type="RefSeq" id="WP_092257564.1">
    <property type="nucleotide sequence ID" value="NZ_CP047199.1"/>
</dbReference>
<keyword evidence="1" id="KW-1133">Transmembrane helix</keyword>
<accession>A0A1H9SNF1</accession>
<keyword evidence="1" id="KW-0812">Transmembrane</keyword>
<organism evidence="2 3">
    <name type="scientific">Corynebacterium cystitidis DSM 20524</name>
    <dbReference type="NCBI Taxonomy" id="1121357"/>
    <lineage>
        <taxon>Bacteria</taxon>
        <taxon>Bacillati</taxon>
        <taxon>Actinomycetota</taxon>
        <taxon>Actinomycetes</taxon>
        <taxon>Mycobacteriales</taxon>
        <taxon>Corynebacteriaceae</taxon>
        <taxon>Corynebacterium</taxon>
    </lineage>
</organism>
<feature type="transmembrane region" description="Helical" evidence="1">
    <location>
        <begin position="123"/>
        <end position="143"/>
    </location>
</feature>
<proteinExistence type="predicted"/>
<evidence type="ECO:0000256" key="1">
    <source>
        <dbReference type="SAM" id="Phobius"/>
    </source>
</evidence>
<keyword evidence="3" id="KW-1185">Reference proteome</keyword>
<protein>
    <submittedName>
        <fullName evidence="2">Uncharacterized protein</fullName>
    </submittedName>
</protein>
<dbReference type="EMBL" id="FOGQ01000004">
    <property type="protein sequence ID" value="SER85829.1"/>
    <property type="molecule type" value="Genomic_DNA"/>
</dbReference>
<dbReference type="Proteomes" id="UP000198929">
    <property type="component" value="Unassembled WGS sequence"/>
</dbReference>
<sequence length="147" mass="15705">METTDEPVTVADAREALATISHTKPPKPSALHRMSAWAIALIGGAIVATTNLELGNWPLILVVTLLLVAPFLLIVQFNGPVRPSPRQDLQAGQKPTRTIVTVVAVYAVGSVLIRLIPEGSLPWSIGAGIATAITLGLIFEWSFRRGH</sequence>
<gene>
    <name evidence="2" type="ORF">SAMN05661109_01171</name>
</gene>
<evidence type="ECO:0000313" key="2">
    <source>
        <dbReference type="EMBL" id="SER85829.1"/>
    </source>
</evidence>
<feature type="transmembrane region" description="Helical" evidence="1">
    <location>
        <begin position="98"/>
        <end position="117"/>
    </location>
</feature>
<feature type="transmembrane region" description="Helical" evidence="1">
    <location>
        <begin position="34"/>
        <end position="52"/>
    </location>
</feature>
<name>A0A1H9SNF1_9CORY</name>